<dbReference type="EMBL" id="JASBWU010000006">
    <property type="protein sequence ID" value="KAJ9120599.1"/>
    <property type="molecule type" value="Genomic_DNA"/>
</dbReference>
<comment type="caution">
    <text evidence="1">The sequence shown here is derived from an EMBL/GenBank/DDBJ whole genome shotgun (WGS) entry which is preliminary data.</text>
</comment>
<organism evidence="1 2">
    <name type="scientific">Naganishia vaughanmartiniae</name>
    <dbReference type="NCBI Taxonomy" id="1424756"/>
    <lineage>
        <taxon>Eukaryota</taxon>
        <taxon>Fungi</taxon>
        <taxon>Dikarya</taxon>
        <taxon>Basidiomycota</taxon>
        <taxon>Agaricomycotina</taxon>
        <taxon>Tremellomycetes</taxon>
        <taxon>Filobasidiales</taxon>
        <taxon>Filobasidiaceae</taxon>
        <taxon>Naganishia</taxon>
    </lineage>
</organism>
<evidence type="ECO:0000313" key="1">
    <source>
        <dbReference type="EMBL" id="KAJ9120599.1"/>
    </source>
</evidence>
<keyword evidence="2" id="KW-1185">Reference proteome</keyword>
<reference evidence="1" key="1">
    <citation type="submission" date="2023-04" db="EMBL/GenBank/DDBJ databases">
        <title>Draft Genome sequencing of Naganishia species isolated from polar environments using Oxford Nanopore Technology.</title>
        <authorList>
            <person name="Leo P."/>
            <person name="Venkateswaran K."/>
        </authorList>
    </citation>
    <scope>NUCLEOTIDE SEQUENCE</scope>
    <source>
        <strain evidence="1">MNA-CCFEE 5425</strain>
    </source>
</reference>
<protein>
    <submittedName>
        <fullName evidence="1">Uncharacterized protein</fullName>
    </submittedName>
</protein>
<proteinExistence type="predicted"/>
<name>A0ACC2XB54_9TREE</name>
<gene>
    <name evidence="1" type="ORF">QFC22_002528</name>
</gene>
<dbReference type="Proteomes" id="UP001243375">
    <property type="component" value="Unassembled WGS sequence"/>
</dbReference>
<accession>A0ACC2XB54</accession>
<evidence type="ECO:0000313" key="2">
    <source>
        <dbReference type="Proteomes" id="UP001243375"/>
    </source>
</evidence>
<sequence>MIDNAAPTPLISEKWEFSPSVGVREYTQKLEEAEKIVKDRLESLEQYQGIPGLDFLHRLDELVDFVATQVADATLWLYYHPDDDMRKAGESASAVMERLDLRISSSPRLAQHLSKVNVGDLDKDSQRFLAFSLRNARRAGASLGKGDHERFLAISNELQDTQRRYMQRIVEDNTCVSVDSKVLATMPADFQKSHPVDPATGLITVSTKGSDASTFARFCEDDRSAEKFWMACLNRNPENEDDLRLMVELRYQQAKILGYPSFPHYAMEVGMVSDPRIAREITLATNEKTKASSEQEKSDLSEILEAKGRKLNAWTWQNANQLLLRDRFPDYDPLEARKYFPLGKVILGAMNLLGRILSVEFRQIPGIETWHPTVQVYDVFDLRPSSTISTGENGICHGDGALQSKSAKRLEPERLGRLFVDLITRDNKSSHPCMMQLRSKVPGSACVPSVSLGGSLAPDEKAFLNFRQCRSVLHELGHCVHGLLAQQTSYYRFQGVNNEIDFVETPSQLLEEVLVRPEVLEKIAVNDSGQVIPRKYLDALVCEDEFTKAIVTRWQNVFALCSLDLHVNLDAKGKFIGETAKVCESICEAYCPFGPLPRTNRQHTFEHLVNYDCRYYTYQHSLVIVKDLASKFLRCVPNDPDDIGLEYRRTILEPGSSVDATDLVKNFLGRDSNMEAFYRWAEGRSLLKV</sequence>